<feature type="region of interest" description="Disordered" evidence="6">
    <location>
        <begin position="313"/>
        <end position="332"/>
    </location>
</feature>
<dbReference type="GO" id="GO:0005634">
    <property type="term" value="C:nucleus"/>
    <property type="evidence" value="ECO:0007669"/>
    <property type="project" value="UniProtKB-SubCell"/>
</dbReference>
<keyword evidence="4" id="KW-0804">Transcription</keyword>
<dbReference type="InterPro" id="IPR044810">
    <property type="entry name" value="WRKY_plant"/>
</dbReference>
<dbReference type="Pfam" id="PF03106">
    <property type="entry name" value="WRKY"/>
    <property type="match status" value="1"/>
</dbReference>
<dbReference type="InterPro" id="IPR003657">
    <property type="entry name" value="WRKY_dom"/>
</dbReference>
<evidence type="ECO:0000313" key="8">
    <source>
        <dbReference type="EMBL" id="KAK7301058.1"/>
    </source>
</evidence>
<keyword evidence="3" id="KW-0238">DNA-binding</keyword>
<feature type="compositionally biased region" description="Basic and acidic residues" evidence="6">
    <location>
        <begin position="363"/>
        <end position="374"/>
    </location>
</feature>
<name>A0AAN9JLA4_CLITE</name>
<comment type="subcellular location">
    <subcellularLocation>
        <location evidence="1">Nucleus</location>
    </subcellularLocation>
</comment>
<comment type="caution">
    <text evidence="8">The sequence shown here is derived from an EMBL/GenBank/DDBJ whole genome shotgun (WGS) entry which is preliminary data.</text>
</comment>
<sequence length="374" mass="41053">MANQKNQNNIPETMEEFMSSIKHGCELARNLEPELVNNMANQPDMLLFSIDEVVRAFNDAKERLVMMISQKQGQTMATTSSSLTPPMLLPHDESQSGQMMGASAHFMDHLFLMQQQPQFGVRGLLENKSGSDVQQYGVTRQIGEMGGKNVEVSDKSKGSEGEMQGIEASPSRPRKSRKNDMEKIMLFPAPQVGNTEMPPDDGFTWRKYGQKEILGTKYPRAYYRCTHQKLYACPAKKQVQRLDDNPNIFQVKYRGEHTCHMSSTAPSSFPPPQLLVDISNSKDMTQTQTNISPQPSPSTTSVSGWLSTVNLGLQGGGGGGGGGAGPSSSKYGTDQYFVADMADAMFNSGSSSGNSMESLFPSTEDKWEAAEKKS</sequence>
<evidence type="ECO:0000256" key="5">
    <source>
        <dbReference type="ARBA" id="ARBA00023242"/>
    </source>
</evidence>
<dbReference type="EMBL" id="JAYKXN010000003">
    <property type="protein sequence ID" value="KAK7301058.1"/>
    <property type="molecule type" value="Genomic_DNA"/>
</dbReference>
<dbReference type="PANTHER" id="PTHR32096">
    <property type="entry name" value="WRKY TRANSCRIPTION FACTOR 30-RELATED-RELATED"/>
    <property type="match status" value="1"/>
</dbReference>
<reference evidence="8 9" key="1">
    <citation type="submission" date="2024-01" db="EMBL/GenBank/DDBJ databases">
        <title>The genomes of 5 underutilized Papilionoideae crops provide insights into root nodulation and disease resistance.</title>
        <authorList>
            <person name="Yuan L."/>
        </authorList>
    </citation>
    <scope>NUCLEOTIDE SEQUENCE [LARGE SCALE GENOMIC DNA]</scope>
    <source>
        <strain evidence="8">LY-2023</strain>
        <tissue evidence="8">Leaf</tissue>
    </source>
</reference>
<evidence type="ECO:0000313" key="9">
    <source>
        <dbReference type="Proteomes" id="UP001359559"/>
    </source>
</evidence>
<feature type="region of interest" description="Disordered" evidence="6">
    <location>
        <begin position="285"/>
        <end position="304"/>
    </location>
</feature>
<feature type="region of interest" description="Disordered" evidence="6">
    <location>
        <begin position="347"/>
        <end position="374"/>
    </location>
</feature>
<gene>
    <name evidence="8" type="ORF">RJT34_11914</name>
</gene>
<evidence type="ECO:0000256" key="4">
    <source>
        <dbReference type="ARBA" id="ARBA00023163"/>
    </source>
</evidence>
<protein>
    <recommendedName>
        <fullName evidence="7">WRKY domain-containing protein</fullName>
    </recommendedName>
</protein>
<dbReference type="GO" id="GO:0003700">
    <property type="term" value="F:DNA-binding transcription factor activity"/>
    <property type="evidence" value="ECO:0007669"/>
    <property type="project" value="InterPro"/>
</dbReference>
<feature type="compositionally biased region" description="Basic and acidic residues" evidence="6">
    <location>
        <begin position="151"/>
        <end position="160"/>
    </location>
</feature>
<feature type="region of interest" description="Disordered" evidence="6">
    <location>
        <begin position="146"/>
        <end position="178"/>
    </location>
</feature>
<feature type="compositionally biased region" description="Low complexity" evidence="6">
    <location>
        <begin position="285"/>
        <end position="303"/>
    </location>
</feature>
<dbReference type="GO" id="GO:0000976">
    <property type="term" value="F:transcription cis-regulatory region binding"/>
    <property type="evidence" value="ECO:0007669"/>
    <property type="project" value="TreeGrafter"/>
</dbReference>
<feature type="compositionally biased region" description="Gly residues" evidence="6">
    <location>
        <begin position="313"/>
        <end position="325"/>
    </location>
</feature>
<keyword evidence="5" id="KW-0539">Nucleus</keyword>
<dbReference type="PANTHER" id="PTHR32096:SF146">
    <property type="entry name" value="WRKY TRANSCRIPTION FACTOR 19-RELATED"/>
    <property type="match status" value="1"/>
</dbReference>
<organism evidence="8 9">
    <name type="scientific">Clitoria ternatea</name>
    <name type="common">Butterfly pea</name>
    <dbReference type="NCBI Taxonomy" id="43366"/>
    <lineage>
        <taxon>Eukaryota</taxon>
        <taxon>Viridiplantae</taxon>
        <taxon>Streptophyta</taxon>
        <taxon>Embryophyta</taxon>
        <taxon>Tracheophyta</taxon>
        <taxon>Spermatophyta</taxon>
        <taxon>Magnoliopsida</taxon>
        <taxon>eudicotyledons</taxon>
        <taxon>Gunneridae</taxon>
        <taxon>Pentapetalae</taxon>
        <taxon>rosids</taxon>
        <taxon>fabids</taxon>
        <taxon>Fabales</taxon>
        <taxon>Fabaceae</taxon>
        <taxon>Papilionoideae</taxon>
        <taxon>50 kb inversion clade</taxon>
        <taxon>NPAAA clade</taxon>
        <taxon>indigoferoid/millettioid clade</taxon>
        <taxon>Phaseoleae</taxon>
        <taxon>Clitoria</taxon>
    </lineage>
</organism>
<feature type="domain" description="WRKY" evidence="7">
    <location>
        <begin position="200"/>
        <end position="262"/>
    </location>
</feature>
<keyword evidence="2" id="KW-0805">Transcription regulation</keyword>
<evidence type="ECO:0000256" key="6">
    <source>
        <dbReference type="SAM" id="MobiDB-lite"/>
    </source>
</evidence>
<evidence type="ECO:0000256" key="1">
    <source>
        <dbReference type="ARBA" id="ARBA00004123"/>
    </source>
</evidence>
<evidence type="ECO:0000256" key="2">
    <source>
        <dbReference type="ARBA" id="ARBA00023015"/>
    </source>
</evidence>
<dbReference type="AlphaFoldDB" id="A0AAN9JLA4"/>
<keyword evidence="9" id="KW-1185">Reference proteome</keyword>
<dbReference type="Proteomes" id="UP001359559">
    <property type="component" value="Unassembled WGS sequence"/>
</dbReference>
<dbReference type="SUPFAM" id="SSF118290">
    <property type="entry name" value="WRKY DNA-binding domain"/>
    <property type="match status" value="1"/>
</dbReference>
<dbReference type="Gene3D" id="2.20.25.80">
    <property type="entry name" value="WRKY domain"/>
    <property type="match status" value="1"/>
</dbReference>
<dbReference type="SMART" id="SM00774">
    <property type="entry name" value="WRKY"/>
    <property type="match status" value="1"/>
</dbReference>
<evidence type="ECO:0000256" key="3">
    <source>
        <dbReference type="ARBA" id="ARBA00023125"/>
    </source>
</evidence>
<evidence type="ECO:0000259" key="7">
    <source>
        <dbReference type="PROSITE" id="PS50811"/>
    </source>
</evidence>
<proteinExistence type="predicted"/>
<dbReference type="InterPro" id="IPR036576">
    <property type="entry name" value="WRKY_dom_sf"/>
</dbReference>
<accession>A0AAN9JLA4</accession>
<dbReference type="PROSITE" id="PS50811">
    <property type="entry name" value="WRKY"/>
    <property type="match status" value="1"/>
</dbReference>